<dbReference type="Proteomes" id="UP000785613">
    <property type="component" value="Unassembled WGS sequence"/>
</dbReference>
<feature type="region of interest" description="Disordered" evidence="1">
    <location>
        <begin position="1"/>
        <end position="43"/>
    </location>
</feature>
<keyword evidence="3" id="KW-1185">Reference proteome</keyword>
<accession>A0ABX0LQZ6</accession>
<dbReference type="EMBL" id="VUYU01000027">
    <property type="protein sequence ID" value="NHZ37288.1"/>
    <property type="molecule type" value="Genomic_DNA"/>
</dbReference>
<proteinExistence type="predicted"/>
<protein>
    <recommendedName>
        <fullName evidence="4">DUF4124 domain-containing protein</fullName>
    </recommendedName>
</protein>
<comment type="caution">
    <text evidence="2">The sequence shown here is derived from an EMBL/GenBank/DDBJ whole genome shotgun (WGS) entry which is preliminary data.</text>
</comment>
<evidence type="ECO:0000313" key="3">
    <source>
        <dbReference type="Proteomes" id="UP000785613"/>
    </source>
</evidence>
<evidence type="ECO:0000313" key="2">
    <source>
        <dbReference type="EMBL" id="NHZ37288.1"/>
    </source>
</evidence>
<gene>
    <name evidence="2" type="ORF">F0185_27365</name>
</gene>
<evidence type="ECO:0008006" key="4">
    <source>
        <dbReference type="Google" id="ProtNLM"/>
    </source>
</evidence>
<dbReference type="RefSeq" id="WP_167230228.1">
    <property type="nucleotide sequence ID" value="NZ_VUYU01000027.1"/>
</dbReference>
<name>A0ABX0LQZ6_9BURK</name>
<evidence type="ECO:0000256" key="1">
    <source>
        <dbReference type="SAM" id="MobiDB-lite"/>
    </source>
</evidence>
<sequence>MAVYKIQRPDGTIEYSDRPQGAGKVSSVNRNGTTTTVRERERTADEHNRHIKFLLAQARIRGLKLNDYLEYIDYLRHYSPVRFDRVMSELRLEDPQAWMKLQKHAQFRPLRETGIGLKAAANIMSASAGMANGKFGGSMEKWMESTLKDLMKRDRYGPYADVLGDKASTLVTKTPTFSNSRLGQYMQAEGALVDAASAKTAKDMAGSQAALRAAKGTAVVRSVGPVLDVMVAALNPEVMSSFAIIKLRTEMDKMYANGVLSLDQLEAARHLLSQAKYDSVKRLLNQAQADYIKGGAR</sequence>
<reference evidence="2 3" key="1">
    <citation type="submission" date="2019-09" db="EMBL/GenBank/DDBJ databases">
        <title>Taxonomy of Antarctic Massilia spp.: description of Massilia rubra sp. nov., Massilia aquatica sp. nov., Massilia mucilaginosa sp. nov., Massilia frigida sp. nov. isolated from streams, lakes and regoliths.</title>
        <authorList>
            <person name="Holochova P."/>
            <person name="Sedlacek I."/>
            <person name="Kralova S."/>
            <person name="Maslanova I."/>
            <person name="Busse H.-J."/>
            <person name="Stankova E."/>
            <person name="Vrbovska V."/>
            <person name="Kovarovic V."/>
            <person name="Bartak M."/>
            <person name="Svec P."/>
            <person name="Pantucek R."/>
        </authorList>
    </citation>
    <scope>NUCLEOTIDE SEQUENCE [LARGE SCALE GENOMIC DNA]</scope>
    <source>
        <strain evidence="2 3">CCM 8692</strain>
    </source>
</reference>
<organism evidence="2 3">
    <name type="scientific">Massilia rubra</name>
    <dbReference type="NCBI Taxonomy" id="2607910"/>
    <lineage>
        <taxon>Bacteria</taxon>
        <taxon>Pseudomonadati</taxon>
        <taxon>Pseudomonadota</taxon>
        <taxon>Betaproteobacteria</taxon>
        <taxon>Burkholderiales</taxon>
        <taxon>Oxalobacteraceae</taxon>
        <taxon>Telluria group</taxon>
        <taxon>Massilia</taxon>
    </lineage>
</organism>